<evidence type="ECO:0000313" key="2">
    <source>
        <dbReference type="EMBL" id="BBO30842.1"/>
    </source>
</evidence>
<protein>
    <submittedName>
        <fullName evidence="2">Uncharacterized protein</fullName>
    </submittedName>
</protein>
<name>A0A5K7X4U7_9BACT</name>
<dbReference type="EMBL" id="AP021861">
    <property type="protein sequence ID" value="BBO30842.1"/>
    <property type="molecule type" value="Genomic_DNA"/>
</dbReference>
<keyword evidence="1" id="KW-0812">Transmembrane</keyword>
<gene>
    <name evidence="2" type="ORF">PLANPX_0454</name>
</gene>
<keyword evidence="3" id="KW-1185">Reference proteome</keyword>
<dbReference type="AlphaFoldDB" id="A0A5K7X4U7"/>
<keyword evidence="1" id="KW-1133">Transmembrane helix</keyword>
<keyword evidence="1" id="KW-0472">Membrane</keyword>
<sequence length="70" mass="7597">MDGKIRFSLRVMLLLVAGLAAASYAASLLPGEFWAYFAIALAGGVILGAPQLLIEIPIRVVRAVQRWRSK</sequence>
<dbReference type="Proteomes" id="UP000326837">
    <property type="component" value="Chromosome"/>
</dbReference>
<accession>A0A5K7X4U7</accession>
<feature type="transmembrane region" description="Helical" evidence="1">
    <location>
        <begin position="35"/>
        <end position="58"/>
    </location>
</feature>
<reference evidence="3" key="1">
    <citation type="submission" date="2019-10" db="EMBL/GenBank/DDBJ databases">
        <title>Lacipirellula parvula gen. nov., sp. nov., representing a lineage of planctomycetes widespread in freshwater anoxic habitats, and description of the family Lacipirellulaceae.</title>
        <authorList>
            <person name="Dedysh S.N."/>
            <person name="Kulichevskaya I.S."/>
            <person name="Beletsky A.V."/>
            <person name="Rakitin A.L."/>
            <person name="Mardanov A.V."/>
            <person name="Ivanova A.A."/>
            <person name="Saltykova V.X."/>
            <person name="Rijpstra W.I.C."/>
            <person name="Sinninghe Damste J.S."/>
            <person name="Ravin N.V."/>
        </authorList>
    </citation>
    <scope>NUCLEOTIDE SEQUENCE [LARGE SCALE GENOMIC DNA]</scope>
    <source>
        <strain evidence="3">PX69</strain>
    </source>
</reference>
<dbReference type="KEGG" id="lpav:PLANPX_0454"/>
<evidence type="ECO:0000256" key="1">
    <source>
        <dbReference type="SAM" id="Phobius"/>
    </source>
</evidence>
<organism evidence="2 3">
    <name type="scientific">Lacipirellula parvula</name>
    <dbReference type="NCBI Taxonomy" id="2650471"/>
    <lineage>
        <taxon>Bacteria</taxon>
        <taxon>Pseudomonadati</taxon>
        <taxon>Planctomycetota</taxon>
        <taxon>Planctomycetia</taxon>
        <taxon>Pirellulales</taxon>
        <taxon>Lacipirellulaceae</taxon>
        <taxon>Lacipirellula</taxon>
    </lineage>
</organism>
<evidence type="ECO:0000313" key="3">
    <source>
        <dbReference type="Proteomes" id="UP000326837"/>
    </source>
</evidence>
<proteinExistence type="predicted"/>